<feature type="compositionally biased region" description="Polar residues" evidence="1">
    <location>
        <begin position="10"/>
        <end position="22"/>
    </location>
</feature>
<sequence>MPEVPPLSQPTPKESSSVSTCWRNERHPSRTRSHVTLAFASIARVGHAFDEPYIVFPPAWKWSCLGRFGKGLIPIFRRLLLRNWAPLRVPVTFLNGDLVFDFDRSFMFSPTPLDMYTDRRAILASADSVDIQEVGE</sequence>
<keyword evidence="3" id="KW-1185">Reference proteome</keyword>
<feature type="region of interest" description="Disordered" evidence="1">
    <location>
        <begin position="1"/>
        <end position="25"/>
    </location>
</feature>
<evidence type="ECO:0000313" key="3">
    <source>
        <dbReference type="Proteomes" id="UP000242287"/>
    </source>
</evidence>
<organism evidence="2 3">
    <name type="scientific">Amanita thiersii Skay4041</name>
    <dbReference type="NCBI Taxonomy" id="703135"/>
    <lineage>
        <taxon>Eukaryota</taxon>
        <taxon>Fungi</taxon>
        <taxon>Dikarya</taxon>
        <taxon>Basidiomycota</taxon>
        <taxon>Agaricomycotina</taxon>
        <taxon>Agaricomycetes</taxon>
        <taxon>Agaricomycetidae</taxon>
        <taxon>Agaricales</taxon>
        <taxon>Pluteineae</taxon>
        <taxon>Amanitaceae</taxon>
        <taxon>Amanita</taxon>
    </lineage>
</organism>
<dbReference type="Proteomes" id="UP000242287">
    <property type="component" value="Unassembled WGS sequence"/>
</dbReference>
<protein>
    <submittedName>
        <fullName evidence="2">Uncharacterized protein</fullName>
    </submittedName>
</protein>
<name>A0A2A9NL22_9AGAR</name>
<accession>A0A2A9NL22</accession>
<gene>
    <name evidence="2" type="ORF">AMATHDRAFT_47602</name>
</gene>
<evidence type="ECO:0000256" key="1">
    <source>
        <dbReference type="SAM" id="MobiDB-lite"/>
    </source>
</evidence>
<dbReference type="EMBL" id="KZ301997">
    <property type="protein sequence ID" value="PFH50788.1"/>
    <property type="molecule type" value="Genomic_DNA"/>
</dbReference>
<proteinExistence type="predicted"/>
<evidence type="ECO:0000313" key="2">
    <source>
        <dbReference type="EMBL" id="PFH50788.1"/>
    </source>
</evidence>
<dbReference type="AlphaFoldDB" id="A0A2A9NL22"/>
<reference evidence="2 3" key="1">
    <citation type="submission" date="2014-02" db="EMBL/GenBank/DDBJ databases">
        <title>Transposable element dynamics among asymbiotic and ectomycorrhizal Amanita fungi.</title>
        <authorList>
            <consortium name="DOE Joint Genome Institute"/>
            <person name="Hess J."/>
            <person name="Skrede I."/>
            <person name="Wolfe B."/>
            <person name="LaButti K."/>
            <person name="Ohm R.A."/>
            <person name="Grigoriev I.V."/>
            <person name="Pringle A."/>
        </authorList>
    </citation>
    <scope>NUCLEOTIDE SEQUENCE [LARGE SCALE GENOMIC DNA]</scope>
    <source>
        <strain evidence="2 3">SKay4041</strain>
    </source>
</reference>